<feature type="region of interest" description="Disordered" evidence="1">
    <location>
        <begin position="60"/>
        <end position="94"/>
    </location>
</feature>
<evidence type="ECO:0000256" key="1">
    <source>
        <dbReference type="SAM" id="MobiDB-lite"/>
    </source>
</evidence>
<protein>
    <submittedName>
        <fullName evidence="2">Uncharacterized protein</fullName>
    </submittedName>
</protein>
<evidence type="ECO:0000313" key="2">
    <source>
        <dbReference type="EMBL" id="VFV34088.1"/>
    </source>
</evidence>
<dbReference type="AlphaFoldDB" id="A0A485NPG3"/>
<organism evidence="2 3">
    <name type="scientific">Lynx pardinus</name>
    <name type="common">Iberian lynx</name>
    <name type="synonym">Felis pardina</name>
    <dbReference type="NCBI Taxonomy" id="191816"/>
    <lineage>
        <taxon>Eukaryota</taxon>
        <taxon>Metazoa</taxon>
        <taxon>Chordata</taxon>
        <taxon>Craniata</taxon>
        <taxon>Vertebrata</taxon>
        <taxon>Euteleostomi</taxon>
        <taxon>Mammalia</taxon>
        <taxon>Eutheria</taxon>
        <taxon>Laurasiatheria</taxon>
        <taxon>Carnivora</taxon>
        <taxon>Feliformia</taxon>
        <taxon>Felidae</taxon>
        <taxon>Felinae</taxon>
        <taxon>Lynx</taxon>
    </lineage>
</organism>
<dbReference type="EMBL" id="CAAGRJ010019206">
    <property type="protein sequence ID" value="VFV34088.1"/>
    <property type="molecule type" value="Genomic_DNA"/>
</dbReference>
<feature type="non-terminal residue" evidence="2">
    <location>
        <position position="1"/>
    </location>
</feature>
<keyword evidence="3" id="KW-1185">Reference proteome</keyword>
<feature type="region of interest" description="Disordered" evidence="1">
    <location>
        <begin position="1"/>
        <end position="39"/>
    </location>
</feature>
<sequence>PKLPLPGNPQGPAEPRSRKKVARPLTSPPLALPGSSQAATPLKRLHVQDAADCVRCAASTTNGTRRRVPPANQRSDHQRCPAPSPAVRSLFARI</sequence>
<gene>
    <name evidence="2" type="ORF">LYPA_23C007402</name>
</gene>
<dbReference type="Proteomes" id="UP000386466">
    <property type="component" value="Unassembled WGS sequence"/>
</dbReference>
<name>A0A485NPG3_LYNPA</name>
<accession>A0A485NPG3</accession>
<proteinExistence type="predicted"/>
<evidence type="ECO:0000313" key="3">
    <source>
        <dbReference type="Proteomes" id="UP000386466"/>
    </source>
</evidence>
<reference evidence="2 3" key="1">
    <citation type="submission" date="2019-01" db="EMBL/GenBank/DDBJ databases">
        <authorList>
            <person name="Alioto T."/>
            <person name="Alioto T."/>
        </authorList>
    </citation>
    <scope>NUCLEOTIDE SEQUENCE [LARGE SCALE GENOMIC DNA]</scope>
</reference>